<name>A0A7X1NNK9_9MICC</name>
<evidence type="ECO:0000313" key="3">
    <source>
        <dbReference type="EMBL" id="MPY09965.1"/>
    </source>
</evidence>
<proteinExistence type="predicted"/>
<dbReference type="Pfam" id="PF08240">
    <property type="entry name" value="ADH_N"/>
    <property type="match status" value="1"/>
</dbReference>
<dbReference type="CDD" id="cd08249">
    <property type="entry name" value="enoyl_reductase_like"/>
    <property type="match status" value="1"/>
</dbReference>
<reference evidence="4" key="1">
    <citation type="submission" date="2019-07" db="EMBL/GenBank/DDBJ databases">
        <title>Arthrobacter KR32 sp. nov., isolated from mountain cheese made of cows milk.</title>
        <authorList>
            <person name="Flegler A."/>
        </authorList>
    </citation>
    <scope>NUCLEOTIDE SEQUENCE [LARGE SCALE GENOMIC DNA]</scope>
    <source>
        <strain evidence="4">KR32</strain>
    </source>
</reference>
<sequence length="395" mass="40926">MYTNAAALLTDAFGDLEVRPVPFPAARPGQLILRNRAIAVNPLDLIKQTTGKVMYRWLPYPAVLGEDVAGEVVEVGAGVTRFVAGDRVMAYALGMEKGRDHLAEGGFQLYTAVDAALAAPLPDSLAFEDAVVLPLAVSTAATALFQDDHLGLRPPTGPRVAGDPSGVEQSRADEARADPSWVVVWGGSTSVGSNALQLAAAAGYRVATTGSSHNHDRLRDLGADIVVDRSSASAVRDLAASLEGRHVAGILAVGTGSGEACVSLALLTGTGRVALTSPSVALESLPRARGAHLLRARILLQLAARTAILQVRARLHGVRAAFVWGSSLHHNAVGPMLWEQFLPAALAAGTYTPAPAPRILGEGLDHLQPALDALREGVSAAKLVITLPGAPGDPA</sequence>
<organism evidence="3 4">
    <name type="scientific">Arthrobacter bussei</name>
    <dbReference type="NCBI Taxonomy" id="2594179"/>
    <lineage>
        <taxon>Bacteria</taxon>
        <taxon>Bacillati</taxon>
        <taxon>Actinomycetota</taxon>
        <taxon>Actinomycetes</taxon>
        <taxon>Micrococcales</taxon>
        <taxon>Micrococcaceae</taxon>
        <taxon>Arthrobacter</taxon>
    </lineage>
</organism>
<keyword evidence="4" id="KW-1185">Reference proteome</keyword>
<dbReference type="InterPro" id="IPR011032">
    <property type="entry name" value="GroES-like_sf"/>
</dbReference>
<evidence type="ECO:0000259" key="2">
    <source>
        <dbReference type="SMART" id="SM00829"/>
    </source>
</evidence>
<evidence type="ECO:0000313" key="4">
    <source>
        <dbReference type="Proteomes" id="UP000326464"/>
    </source>
</evidence>
<dbReference type="SUPFAM" id="SSF50129">
    <property type="entry name" value="GroES-like"/>
    <property type="match status" value="1"/>
</dbReference>
<dbReference type="PANTHER" id="PTHR45348:SF2">
    <property type="entry name" value="ZINC-TYPE ALCOHOL DEHYDROGENASE-LIKE PROTEIN C2E1P3.01"/>
    <property type="match status" value="1"/>
</dbReference>
<dbReference type="SMART" id="SM00829">
    <property type="entry name" value="PKS_ER"/>
    <property type="match status" value="1"/>
</dbReference>
<dbReference type="InterPro" id="IPR036291">
    <property type="entry name" value="NAD(P)-bd_dom_sf"/>
</dbReference>
<dbReference type="EMBL" id="VJXX01000001">
    <property type="protein sequence ID" value="MPY09965.1"/>
    <property type="molecule type" value="Genomic_DNA"/>
</dbReference>
<accession>A0A7X1NNK9</accession>
<feature type="domain" description="Enoyl reductase (ER)" evidence="2">
    <location>
        <begin position="11"/>
        <end position="385"/>
    </location>
</feature>
<comment type="caution">
    <text evidence="3">The sequence shown here is derived from an EMBL/GenBank/DDBJ whole genome shotgun (WGS) entry which is preliminary data.</text>
</comment>
<gene>
    <name evidence="3" type="ORF">FNH21_04420</name>
</gene>
<dbReference type="Gene3D" id="3.90.180.10">
    <property type="entry name" value="Medium-chain alcohol dehydrogenases, catalytic domain"/>
    <property type="match status" value="1"/>
</dbReference>
<evidence type="ECO:0000256" key="1">
    <source>
        <dbReference type="SAM" id="MobiDB-lite"/>
    </source>
</evidence>
<dbReference type="InterPro" id="IPR013154">
    <property type="entry name" value="ADH-like_N"/>
</dbReference>
<dbReference type="InterPro" id="IPR020843">
    <property type="entry name" value="ER"/>
</dbReference>
<dbReference type="Proteomes" id="UP000326464">
    <property type="component" value="Unassembled WGS sequence"/>
</dbReference>
<dbReference type="SUPFAM" id="SSF51735">
    <property type="entry name" value="NAD(P)-binding Rossmann-fold domains"/>
    <property type="match status" value="1"/>
</dbReference>
<dbReference type="Gene3D" id="3.40.50.720">
    <property type="entry name" value="NAD(P)-binding Rossmann-like Domain"/>
    <property type="match status" value="1"/>
</dbReference>
<dbReference type="RefSeq" id="WP_152812563.1">
    <property type="nucleotide sequence ID" value="NZ_VJXX01000001.1"/>
</dbReference>
<dbReference type="OrthoDB" id="9801186at2"/>
<feature type="region of interest" description="Disordered" evidence="1">
    <location>
        <begin position="148"/>
        <end position="173"/>
    </location>
</feature>
<dbReference type="PANTHER" id="PTHR45348">
    <property type="entry name" value="HYPOTHETICAL OXIDOREDUCTASE (EUROFUNG)"/>
    <property type="match status" value="1"/>
</dbReference>
<dbReference type="InterPro" id="IPR047122">
    <property type="entry name" value="Trans-enoyl_RdTase-like"/>
</dbReference>
<protein>
    <submittedName>
        <fullName evidence="3">Zinc-binding alcohol dehydrogenase family protein</fullName>
    </submittedName>
</protein>
<dbReference type="AlphaFoldDB" id="A0A7X1NNK9"/>
<dbReference type="GO" id="GO:0016651">
    <property type="term" value="F:oxidoreductase activity, acting on NAD(P)H"/>
    <property type="evidence" value="ECO:0007669"/>
    <property type="project" value="InterPro"/>
</dbReference>